<proteinExistence type="predicted"/>
<feature type="signal peptide" evidence="1">
    <location>
        <begin position="1"/>
        <end position="19"/>
    </location>
</feature>
<sequence>MKKSLFTLLFVLISLFTFAQSFEGKIIYQLTYKSKMPSVTDAQFSSMMGNTQNYYIKGGDYKSETNGSFILSQLYINKDNKLYNKFSNSGALLWNDGAVNPDSVISSALNKGVIVNLGHKCDELVLTCKSGLQKYYFTSKLPADSKLYVNHRFGNWYAFLSKANAIPLKMTIDNANFYMEAIATDIKPMKLDAALFTLPAGVETKKSPY</sequence>
<feature type="chain" id="PRO_5047078005" description="DUF4412 domain-containing protein" evidence="1">
    <location>
        <begin position="20"/>
        <end position="209"/>
    </location>
</feature>
<evidence type="ECO:0008006" key="4">
    <source>
        <dbReference type="Google" id="ProtNLM"/>
    </source>
</evidence>
<organism evidence="2 3">
    <name type="scientific">Mucilaginibacter sabulilitoris</name>
    <dbReference type="NCBI Taxonomy" id="1173583"/>
    <lineage>
        <taxon>Bacteria</taxon>
        <taxon>Pseudomonadati</taxon>
        <taxon>Bacteroidota</taxon>
        <taxon>Sphingobacteriia</taxon>
        <taxon>Sphingobacteriales</taxon>
        <taxon>Sphingobacteriaceae</taxon>
        <taxon>Mucilaginibacter</taxon>
    </lineage>
</organism>
<evidence type="ECO:0000313" key="3">
    <source>
        <dbReference type="Proteomes" id="UP001324380"/>
    </source>
</evidence>
<gene>
    <name evidence="2" type="ORF">SNE25_27060</name>
</gene>
<evidence type="ECO:0000256" key="1">
    <source>
        <dbReference type="SAM" id="SignalP"/>
    </source>
</evidence>
<evidence type="ECO:0000313" key="2">
    <source>
        <dbReference type="EMBL" id="WPU92988.1"/>
    </source>
</evidence>
<dbReference type="EMBL" id="CP139558">
    <property type="protein sequence ID" value="WPU92988.1"/>
    <property type="molecule type" value="Genomic_DNA"/>
</dbReference>
<reference evidence="2 3" key="1">
    <citation type="submission" date="2023-11" db="EMBL/GenBank/DDBJ databases">
        <title>Analysis of the Genomes of Mucilaginibacter gossypii cycad 4 and M. sabulilitoris SNA2: microbes with the potential for plant growth promotion.</title>
        <authorList>
            <person name="Hirsch A.M."/>
            <person name="Humm E."/>
            <person name="Rubbi M."/>
            <person name="Del Vecchio G."/>
            <person name="Ha S.M."/>
            <person name="Pellegrini M."/>
            <person name="Gunsalus R.P."/>
        </authorList>
    </citation>
    <scope>NUCLEOTIDE SEQUENCE [LARGE SCALE GENOMIC DNA]</scope>
    <source>
        <strain evidence="2 3">SNA2</strain>
    </source>
</reference>
<accession>A0ABZ0TLE4</accession>
<dbReference type="RefSeq" id="WP_321562144.1">
    <property type="nucleotide sequence ID" value="NZ_CP139558.1"/>
</dbReference>
<keyword evidence="1" id="KW-0732">Signal</keyword>
<name>A0ABZ0TLE4_9SPHI</name>
<dbReference type="Proteomes" id="UP001324380">
    <property type="component" value="Chromosome"/>
</dbReference>
<protein>
    <recommendedName>
        <fullName evidence="4">DUF4412 domain-containing protein</fullName>
    </recommendedName>
</protein>
<keyword evidence="3" id="KW-1185">Reference proteome</keyword>